<gene>
    <name evidence="2" type="ORF">PCL_04882</name>
</gene>
<feature type="compositionally biased region" description="Polar residues" evidence="1">
    <location>
        <begin position="327"/>
        <end position="337"/>
    </location>
</feature>
<reference evidence="2 3" key="1">
    <citation type="journal article" date="2016" name="Front. Microbiol.">
        <title>Genome and transcriptome sequences reveal the specific parasitism of the nematophagous Purpureocillium lilacinum 36-1.</title>
        <authorList>
            <person name="Xie J."/>
            <person name="Li S."/>
            <person name="Mo C."/>
            <person name="Xiao X."/>
            <person name="Peng D."/>
            <person name="Wang G."/>
            <person name="Xiao Y."/>
        </authorList>
    </citation>
    <scope>NUCLEOTIDE SEQUENCE [LARGE SCALE GENOMIC DNA]</scope>
    <source>
        <strain evidence="2 3">36-1</strain>
    </source>
</reference>
<evidence type="ECO:0000313" key="2">
    <source>
        <dbReference type="EMBL" id="PWI66744.1"/>
    </source>
</evidence>
<name>A0A2U3DWY6_PURLI</name>
<dbReference type="EMBL" id="LCWV01000023">
    <property type="protein sequence ID" value="PWI66744.1"/>
    <property type="molecule type" value="Genomic_DNA"/>
</dbReference>
<evidence type="ECO:0000313" key="3">
    <source>
        <dbReference type="Proteomes" id="UP000245956"/>
    </source>
</evidence>
<feature type="region of interest" description="Disordered" evidence="1">
    <location>
        <begin position="67"/>
        <end position="98"/>
    </location>
</feature>
<protein>
    <submittedName>
        <fullName evidence="2">Uncharacterized protein</fullName>
    </submittedName>
</protein>
<dbReference type="Proteomes" id="UP000245956">
    <property type="component" value="Unassembled WGS sequence"/>
</dbReference>
<feature type="region of interest" description="Disordered" evidence="1">
    <location>
        <begin position="325"/>
        <end position="374"/>
    </location>
</feature>
<evidence type="ECO:0000256" key="1">
    <source>
        <dbReference type="SAM" id="MobiDB-lite"/>
    </source>
</evidence>
<feature type="region of interest" description="Disordered" evidence="1">
    <location>
        <begin position="506"/>
        <end position="548"/>
    </location>
</feature>
<proteinExistence type="predicted"/>
<organism evidence="2 3">
    <name type="scientific">Purpureocillium lilacinum</name>
    <name type="common">Paecilomyces lilacinus</name>
    <dbReference type="NCBI Taxonomy" id="33203"/>
    <lineage>
        <taxon>Eukaryota</taxon>
        <taxon>Fungi</taxon>
        <taxon>Dikarya</taxon>
        <taxon>Ascomycota</taxon>
        <taxon>Pezizomycotina</taxon>
        <taxon>Sordariomycetes</taxon>
        <taxon>Hypocreomycetidae</taxon>
        <taxon>Hypocreales</taxon>
        <taxon>Ophiocordycipitaceae</taxon>
        <taxon>Purpureocillium</taxon>
    </lineage>
</organism>
<dbReference type="AlphaFoldDB" id="A0A2U3DWY6"/>
<feature type="compositionally biased region" description="Polar residues" evidence="1">
    <location>
        <begin position="358"/>
        <end position="373"/>
    </location>
</feature>
<feature type="compositionally biased region" description="Polar residues" evidence="1">
    <location>
        <begin position="511"/>
        <end position="520"/>
    </location>
</feature>
<feature type="region of interest" description="Disordered" evidence="1">
    <location>
        <begin position="670"/>
        <end position="699"/>
    </location>
</feature>
<feature type="compositionally biased region" description="Low complexity" evidence="1">
    <location>
        <begin position="671"/>
        <end position="685"/>
    </location>
</feature>
<feature type="region of interest" description="Disordered" evidence="1">
    <location>
        <begin position="890"/>
        <end position="979"/>
    </location>
</feature>
<comment type="caution">
    <text evidence="2">The sequence shown here is derived from an EMBL/GenBank/DDBJ whole genome shotgun (WGS) entry which is preliminary data.</text>
</comment>
<feature type="region of interest" description="Disordered" evidence="1">
    <location>
        <begin position="171"/>
        <end position="202"/>
    </location>
</feature>
<accession>A0A2U3DWY6</accession>
<sequence>MYECLVLAGALQSVCRRATSSTPQGSPSEWPWPLVTGVLFGTKGDHDAMGLRAGMVPDAQGYLGIMTGRRPTEHGRRRSAAQRPATSPSAGQPQPARCSELHAAARTACALDAWLRAVGEPSTATGHDSTVLPQAISTFSSPTGLPGCCLHACFPSCVAWATQNRTVPEMSSARTVQGVPSTYRPPRGTVPQHGPGAAGTPPPRDPDLAFLAIARQAVTSSGFTKRDTLVGHAPGNCAHPGWRDRIIWKLGGLASPRLVSGRYSNLPLDNAWCERGKLGREAWEAIFSVRFDAARPVPRSDDEGLGHCRVAHWEHRVLDGAGRTWRGTATSTRSSRLARNGKGVQEQKQGRGVGGARTGNNAWSEANAEGTNKSCKRGKNFSFPPWLHLASVGRASRTDKVAWKTGLRRSRDFGDADGTCIGSVGRLGWEIFPPPALQGFRPHTHGAPAPRLEDAGARCLATGEQPGGVGWGGRRAPAQRLMVRNTVWDPSARLAMEGYLRTLRTEPLERTGTQPSQPSHTPGAGDHLDSHPHLSPIGSRPGVQRSGSLPCAPCPAEHCAALRCAMLRYRRGRHRWMPLVPGSSARWLLRRRASYHALGAIEHRPSDGVADASPGAATHACALPLVPGRSSNVPVRASSTGAASHPRRACAERAHASALVPQVPSGWSAWASERAGPASRAASSGTHRPATKPSAHQATAGRGRCAGLFSLPSAVPPALGSISACGGSARSAGPSTRPPGACNNLFFPLFCRAVQRRQGAVAPPSRGSSGPGGLPHWRGGGVVWCGHCGAGVTAVRASSGTFNLFDVGQAQRLGATGHARAVRLVPNTCASTSTEHSRLELLMVPPGNQDVRTRRRRWQGVGNVEGALHHVVFSTRCGGDILLRRPGGVFGVPDSAGPPREVDALPRRNTQQLPPRRDTYPSTLPGSAMRQTWKGGGTTTASPTKALLPEATAKSPGAATDRGPEPGKAGEAPTDSSAAVDPIAARDTALVLRPRPGVREAASVARSARSQPSWHRVALASPLLRSSSPRFLAHV</sequence>